<reference evidence="1" key="1">
    <citation type="submission" date="2022-07" db="EMBL/GenBank/DDBJ databases">
        <title>Phylogenomic reconstructions and comparative analyses of Kickxellomycotina fungi.</title>
        <authorList>
            <person name="Reynolds N.K."/>
            <person name="Stajich J.E."/>
            <person name="Barry K."/>
            <person name="Grigoriev I.V."/>
            <person name="Crous P."/>
            <person name="Smith M.E."/>
        </authorList>
    </citation>
    <scope>NUCLEOTIDE SEQUENCE</scope>
    <source>
        <strain evidence="1">CBS 190363</strain>
    </source>
</reference>
<organism evidence="1 2">
    <name type="scientific">Coemansia aciculifera</name>
    <dbReference type="NCBI Taxonomy" id="417176"/>
    <lineage>
        <taxon>Eukaryota</taxon>
        <taxon>Fungi</taxon>
        <taxon>Fungi incertae sedis</taxon>
        <taxon>Zoopagomycota</taxon>
        <taxon>Kickxellomycotina</taxon>
        <taxon>Kickxellomycetes</taxon>
        <taxon>Kickxellales</taxon>
        <taxon>Kickxellaceae</taxon>
        <taxon>Coemansia</taxon>
    </lineage>
</organism>
<dbReference type="EMBL" id="JANBVB010000804">
    <property type="protein sequence ID" value="KAJ2892136.1"/>
    <property type="molecule type" value="Genomic_DNA"/>
</dbReference>
<accession>A0ACC1M2M6</accession>
<feature type="non-terminal residue" evidence="1">
    <location>
        <position position="72"/>
    </location>
</feature>
<proteinExistence type="predicted"/>
<name>A0ACC1M2M6_9FUNG</name>
<dbReference type="Proteomes" id="UP001139981">
    <property type="component" value="Unassembled WGS sequence"/>
</dbReference>
<protein>
    <submittedName>
        <fullName evidence="1">Uncharacterized protein</fullName>
    </submittedName>
</protein>
<evidence type="ECO:0000313" key="1">
    <source>
        <dbReference type="EMBL" id="KAJ2892136.1"/>
    </source>
</evidence>
<keyword evidence="2" id="KW-1185">Reference proteome</keyword>
<evidence type="ECO:0000313" key="2">
    <source>
        <dbReference type="Proteomes" id="UP001139981"/>
    </source>
</evidence>
<gene>
    <name evidence="1" type="ORF">IWW38_003332</name>
</gene>
<sequence>MYTHLSAAIAVLSCVTSAVIVATAVAKCHSVGAIVAMSAAAVVCHRDHAMHAAGTVAERHTMSAAVTVARAL</sequence>
<comment type="caution">
    <text evidence="1">The sequence shown here is derived from an EMBL/GenBank/DDBJ whole genome shotgun (WGS) entry which is preliminary data.</text>
</comment>